<dbReference type="PANTHER" id="PTHR31126">
    <property type="entry name" value="TYROSINE-PROTEIN PHOSPHATASE"/>
    <property type="match status" value="1"/>
</dbReference>
<dbReference type="InterPro" id="IPR026893">
    <property type="entry name" value="Tyr/Ser_Pase_IphP-type"/>
</dbReference>
<dbReference type="Proteomes" id="UP000198683">
    <property type="component" value="Unassembled WGS sequence"/>
</dbReference>
<evidence type="ECO:0000256" key="1">
    <source>
        <dbReference type="ARBA" id="ARBA00009580"/>
    </source>
</evidence>
<evidence type="ECO:0000313" key="4">
    <source>
        <dbReference type="Proteomes" id="UP000198683"/>
    </source>
</evidence>
<dbReference type="GO" id="GO:0004721">
    <property type="term" value="F:phosphoprotein phosphatase activity"/>
    <property type="evidence" value="ECO:0007669"/>
    <property type="project" value="InterPro"/>
</dbReference>
<dbReference type="InterPro" id="IPR016130">
    <property type="entry name" value="Tyr_Pase_AS"/>
</dbReference>
<name>A0A1G9NDD5_9ACTN</name>
<sequence>MIRHIEFANLCNFRDVGGYAAKDGQTVRWQRLYRADSLGLLAGDDLTSFQALRVRNVIDLRHPFEVDRNGRVPEAEGRLYQNLPIEGRPWDVASYDARTDLARWLADRYLEVSEDGVANLRTALETVARADNAPVVVHCAAGKDRTGVLTALVLALAGVSEDDIVADYALTGLATERFVAGWRRRHGDVDLWPGFGLAPPEAMRFFLADLATRHGSVEKYVTETLALSSDAVGELRAHLLTEPTEQG</sequence>
<dbReference type="EMBL" id="FNFB01000030">
    <property type="protein sequence ID" value="SDL84528.1"/>
    <property type="molecule type" value="Genomic_DNA"/>
</dbReference>
<proteinExistence type="inferred from homology"/>
<keyword evidence="4" id="KW-1185">Reference proteome</keyword>
<feature type="domain" description="Tyrosine specific protein phosphatases" evidence="2">
    <location>
        <begin position="114"/>
        <end position="177"/>
    </location>
</feature>
<dbReference type="OrthoDB" id="1188001at2"/>
<gene>
    <name evidence="3" type="ORF">SAMN05421874_13080</name>
</gene>
<accession>A0A1G9NDD5</accession>
<protein>
    <submittedName>
        <fullName evidence="3">Protein-tyrosine phosphatase</fullName>
    </submittedName>
</protein>
<dbReference type="PROSITE" id="PS00383">
    <property type="entry name" value="TYR_PHOSPHATASE_1"/>
    <property type="match status" value="1"/>
</dbReference>
<evidence type="ECO:0000313" key="3">
    <source>
        <dbReference type="EMBL" id="SDL84528.1"/>
    </source>
</evidence>
<dbReference type="InterPro" id="IPR029021">
    <property type="entry name" value="Prot-tyrosine_phosphatase-like"/>
</dbReference>
<reference evidence="3 4" key="1">
    <citation type="submission" date="2016-10" db="EMBL/GenBank/DDBJ databases">
        <authorList>
            <person name="de Groot N.N."/>
        </authorList>
    </citation>
    <scope>NUCLEOTIDE SEQUENCE [LARGE SCALE GENOMIC DNA]</scope>
    <source>
        <strain evidence="3 4">CGMCC 4.5681</strain>
    </source>
</reference>
<organism evidence="3 4">
    <name type="scientific">Nonomuraea maritima</name>
    <dbReference type="NCBI Taxonomy" id="683260"/>
    <lineage>
        <taxon>Bacteria</taxon>
        <taxon>Bacillati</taxon>
        <taxon>Actinomycetota</taxon>
        <taxon>Actinomycetes</taxon>
        <taxon>Streptosporangiales</taxon>
        <taxon>Streptosporangiaceae</taxon>
        <taxon>Nonomuraea</taxon>
    </lineage>
</organism>
<dbReference type="Pfam" id="PF13350">
    <property type="entry name" value="Y_phosphatase3"/>
    <property type="match status" value="1"/>
</dbReference>
<dbReference type="PANTHER" id="PTHR31126:SF1">
    <property type="entry name" value="TYROSINE SPECIFIC PROTEIN PHOSPHATASES DOMAIN-CONTAINING PROTEIN"/>
    <property type="match status" value="1"/>
</dbReference>
<comment type="similarity">
    <text evidence="1">Belongs to the protein-tyrosine phosphatase family.</text>
</comment>
<dbReference type="STRING" id="683260.SAMN05421874_13080"/>
<dbReference type="RefSeq" id="WP_090772557.1">
    <property type="nucleotide sequence ID" value="NZ_FNFB01000030.1"/>
</dbReference>
<dbReference type="SUPFAM" id="SSF52799">
    <property type="entry name" value="(Phosphotyrosine protein) phosphatases II"/>
    <property type="match status" value="1"/>
</dbReference>
<dbReference type="Gene3D" id="3.90.190.10">
    <property type="entry name" value="Protein tyrosine phosphatase superfamily"/>
    <property type="match status" value="1"/>
</dbReference>
<dbReference type="AlphaFoldDB" id="A0A1G9NDD5"/>
<dbReference type="InterPro" id="IPR000387">
    <property type="entry name" value="Tyr_Pase_dom"/>
</dbReference>
<dbReference type="PROSITE" id="PS50056">
    <property type="entry name" value="TYR_PHOSPHATASE_2"/>
    <property type="match status" value="1"/>
</dbReference>
<evidence type="ECO:0000259" key="2">
    <source>
        <dbReference type="PROSITE" id="PS50056"/>
    </source>
</evidence>